<organism evidence="1 2">
    <name type="scientific">Allokutzneria oryzae</name>
    <dbReference type="NCBI Taxonomy" id="1378989"/>
    <lineage>
        <taxon>Bacteria</taxon>
        <taxon>Bacillati</taxon>
        <taxon>Actinomycetota</taxon>
        <taxon>Actinomycetes</taxon>
        <taxon>Pseudonocardiales</taxon>
        <taxon>Pseudonocardiaceae</taxon>
        <taxon>Allokutzneria</taxon>
    </lineage>
</organism>
<accession>A0ABV5ZYG9</accession>
<evidence type="ECO:0000313" key="1">
    <source>
        <dbReference type="EMBL" id="MFB9905960.1"/>
    </source>
</evidence>
<dbReference type="NCBIfam" id="TIGR03464">
    <property type="entry name" value="HpnC"/>
    <property type="match status" value="1"/>
</dbReference>
<dbReference type="Gene3D" id="1.10.600.10">
    <property type="entry name" value="Farnesyl Diphosphate Synthase"/>
    <property type="match status" value="1"/>
</dbReference>
<gene>
    <name evidence="1" type="primary">hpnC</name>
    <name evidence="1" type="ORF">ACFFQA_18655</name>
</gene>
<sequence length="288" mass="31269">MTRSAASAPGTGRALRRQRHAENFPVAMRLLPRRLRLDLIAIYEVARTIDDLGDEAPGDREARLTAFADDLGRVWEGSAPKHPVLRALVPVARRRGLDPVPFHQLVQANLRDQRVTRYSTHADLLGYCALSADPIGRLVLAVFGVRAPGAVALSDRVCTALQLIEHWQDVAEDYGAGRVYLPQADLAAFGVAEPELGRSPASPALRGLILFEVRRTSALLESGAPLVGRLRGWARIAVAGYVAGGRAAIDAVRRADGDVVSRLVRGRRRDLLRHLVVLLCRSGERGAG</sequence>
<dbReference type="EMBL" id="JBHLZU010000016">
    <property type="protein sequence ID" value="MFB9905960.1"/>
    <property type="molecule type" value="Genomic_DNA"/>
</dbReference>
<dbReference type="RefSeq" id="WP_377853467.1">
    <property type="nucleotide sequence ID" value="NZ_JBHLZU010000016.1"/>
</dbReference>
<dbReference type="SFLD" id="SFLDS00005">
    <property type="entry name" value="Isoprenoid_Synthase_Type_I"/>
    <property type="match status" value="1"/>
</dbReference>
<name>A0ABV5ZYG9_9PSEU</name>
<dbReference type="SUPFAM" id="SSF48576">
    <property type="entry name" value="Terpenoid synthases"/>
    <property type="match status" value="1"/>
</dbReference>
<dbReference type="EC" id="2.5.1.21" evidence="1"/>
<dbReference type="PANTHER" id="PTHR31480">
    <property type="entry name" value="BIFUNCTIONAL LYCOPENE CYCLASE/PHYTOENE SYNTHASE"/>
    <property type="match status" value="1"/>
</dbReference>
<dbReference type="GO" id="GO:0051996">
    <property type="term" value="F:squalene synthase [NAD(P)H] activity"/>
    <property type="evidence" value="ECO:0007669"/>
    <property type="project" value="UniProtKB-EC"/>
</dbReference>
<keyword evidence="2" id="KW-1185">Reference proteome</keyword>
<dbReference type="Proteomes" id="UP001589693">
    <property type="component" value="Unassembled WGS sequence"/>
</dbReference>
<evidence type="ECO:0000313" key="2">
    <source>
        <dbReference type="Proteomes" id="UP001589693"/>
    </source>
</evidence>
<dbReference type="InterPro" id="IPR017827">
    <property type="entry name" value="HSQ_synthase_HpnC"/>
</dbReference>
<reference evidence="1 2" key="1">
    <citation type="submission" date="2024-09" db="EMBL/GenBank/DDBJ databases">
        <authorList>
            <person name="Sun Q."/>
            <person name="Mori K."/>
        </authorList>
    </citation>
    <scope>NUCLEOTIDE SEQUENCE [LARGE SCALE GENOMIC DNA]</scope>
    <source>
        <strain evidence="1 2">TBRC 7907</strain>
    </source>
</reference>
<comment type="caution">
    <text evidence="1">The sequence shown here is derived from an EMBL/GenBank/DDBJ whole genome shotgun (WGS) entry which is preliminary data.</text>
</comment>
<dbReference type="SFLD" id="SFLDG01212">
    <property type="entry name" value="Phytoene_synthase_like"/>
    <property type="match status" value="1"/>
</dbReference>
<dbReference type="SFLD" id="SFLDG01018">
    <property type="entry name" value="Squalene/Phytoene_Synthase_Lik"/>
    <property type="match status" value="1"/>
</dbReference>
<dbReference type="InterPro" id="IPR002060">
    <property type="entry name" value="Squ/phyt_synthse"/>
</dbReference>
<keyword evidence="1" id="KW-0808">Transferase</keyword>
<proteinExistence type="predicted"/>
<protein>
    <submittedName>
        <fullName evidence="1">Squalene synthase HpnC</fullName>
        <ecNumber evidence="1">2.5.1.21</ecNumber>
    </submittedName>
</protein>
<dbReference type="InterPro" id="IPR044843">
    <property type="entry name" value="Trans_IPPS_bact-type"/>
</dbReference>
<dbReference type="InterPro" id="IPR008949">
    <property type="entry name" value="Isoprenoid_synthase_dom_sf"/>
</dbReference>
<dbReference type="Pfam" id="PF00494">
    <property type="entry name" value="SQS_PSY"/>
    <property type="match status" value="1"/>
</dbReference>